<evidence type="ECO:0000313" key="3">
    <source>
        <dbReference type="EMBL" id="KAF5362166.1"/>
    </source>
</evidence>
<organism evidence="3 4">
    <name type="scientific">Leucocoprinus leucothites</name>
    <dbReference type="NCBI Taxonomy" id="201217"/>
    <lineage>
        <taxon>Eukaryota</taxon>
        <taxon>Fungi</taxon>
        <taxon>Dikarya</taxon>
        <taxon>Basidiomycota</taxon>
        <taxon>Agaricomycotina</taxon>
        <taxon>Agaricomycetes</taxon>
        <taxon>Agaricomycetidae</taxon>
        <taxon>Agaricales</taxon>
        <taxon>Agaricineae</taxon>
        <taxon>Agaricaceae</taxon>
        <taxon>Leucocoprinus</taxon>
    </lineage>
</organism>
<evidence type="ECO:0000313" key="4">
    <source>
        <dbReference type="Proteomes" id="UP000559027"/>
    </source>
</evidence>
<dbReference type="OrthoDB" id="18412at2759"/>
<dbReference type="Gene3D" id="3.30.60.190">
    <property type="match status" value="1"/>
</dbReference>
<name>A0A8H5LM08_9AGAR</name>
<accession>A0A8H5LM08</accession>
<comment type="caution">
    <text evidence="3">The sequence shown here is derived from an EMBL/GenBank/DDBJ whole genome shotgun (WGS) entry which is preliminary data.</text>
</comment>
<dbReference type="GO" id="GO:0008270">
    <property type="term" value="F:zinc ion binding"/>
    <property type="evidence" value="ECO:0007669"/>
    <property type="project" value="UniProtKB-UniRule"/>
</dbReference>
<sequence>MSSQEIHTLATAASQDDDGTSKAICRLCRRQFAKYTCPTCNVPYCSLVCFRSSPHSQCSETFYKKELQSDITTTPSHTHEERKQMMELLKRFEETATEDEHTLYQEALGSNEIEDGGADKEMSLVDKFAGLDLDSISSEDMWKMLTSEEREKFVKALEDPISGLAQRLSESEQLEIEIEQPWWIDGVKRLDHEQEPTGHNGKKSRPTPICIPQSMVKPVPPGQPLVYNLTAICIAYSYIVRHLGVRMLSALPPMTPDFEEALRLIDVLVPFLLDRRSTILHDSVGAAITDVYSRFEMGKVNSELFAVLLEDTTGLMKPLRVMPLSSVPPQSTEIREPPLVDLSAHSLLLPILVLSDLIELFQSEQGTAKNTPSRAPHPAVQNQLESGIQSGTGSKSNKIPRYQHVIRKLEFYVAHILATPSRVMESVSDAALQWSHRIRAEGQSVLTKDSRRVERVREPRRQLVEEIAD</sequence>
<dbReference type="Proteomes" id="UP000559027">
    <property type="component" value="Unassembled WGS sequence"/>
</dbReference>
<dbReference type="EMBL" id="JAACJO010000002">
    <property type="protein sequence ID" value="KAF5362166.1"/>
    <property type="molecule type" value="Genomic_DNA"/>
</dbReference>
<evidence type="ECO:0000259" key="2">
    <source>
        <dbReference type="PROSITE" id="PS51083"/>
    </source>
</evidence>
<protein>
    <recommendedName>
        <fullName evidence="2">HIT-type domain-containing protein</fullName>
    </recommendedName>
</protein>
<gene>
    <name evidence="3" type="ORF">D9756_002243</name>
</gene>
<reference evidence="3 4" key="1">
    <citation type="journal article" date="2020" name="ISME J.">
        <title>Uncovering the hidden diversity of litter-decomposition mechanisms in mushroom-forming fungi.</title>
        <authorList>
            <person name="Floudas D."/>
            <person name="Bentzer J."/>
            <person name="Ahren D."/>
            <person name="Johansson T."/>
            <person name="Persson P."/>
            <person name="Tunlid A."/>
        </authorList>
    </citation>
    <scope>NUCLEOTIDE SEQUENCE [LARGE SCALE GENOMIC DNA]</scope>
    <source>
        <strain evidence="3 4">CBS 146.42</strain>
    </source>
</reference>
<keyword evidence="1" id="KW-0863">Zinc-finger</keyword>
<dbReference type="PANTHER" id="PTHR15555:SF0">
    <property type="entry name" value="ZINC FINGER HIT DOMAIN-CONTAINING PROTEIN 2"/>
    <property type="match status" value="1"/>
</dbReference>
<dbReference type="PANTHER" id="PTHR15555">
    <property type="entry name" value="ZINC FINGER HIT DOMAIN CONTAINING PROTEIN 2 PROTEIN FON -RELATED"/>
    <property type="match status" value="1"/>
</dbReference>
<dbReference type="CDD" id="cd23024">
    <property type="entry name" value="zf-HIT_ZNHIT2-3"/>
    <property type="match status" value="1"/>
</dbReference>
<dbReference type="AlphaFoldDB" id="A0A8H5LM08"/>
<dbReference type="PROSITE" id="PS51083">
    <property type="entry name" value="ZF_HIT"/>
    <property type="match status" value="1"/>
</dbReference>
<dbReference type="Pfam" id="PF04438">
    <property type="entry name" value="zf-HIT"/>
    <property type="match status" value="1"/>
</dbReference>
<keyword evidence="1" id="KW-0479">Metal-binding</keyword>
<keyword evidence="1" id="KW-0862">Zinc</keyword>
<dbReference type="InterPro" id="IPR007529">
    <property type="entry name" value="Znf_HIT"/>
</dbReference>
<evidence type="ECO:0000256" key="1">
    <source>
        <dbReference type="PROSITE-ProRule" id="PRU00453"/>
    </source>
</evidence>
<dbReference type="SUPFAM" id="SSF144232">
    <property type="entry name" value="HIT/MYND zinc finger-like"/>
    <property type="match status" value="1"/>
</dbReference>
<proteinExistence type="predicted"/>
<feature type="domain" description="HIT-type" evidence="2">
    <location>
        <begin position="25"/>
        <end position="58"/>
    </location>
</feature>
<keyword evidence="4" id="KW-1185">Reference proteome</keyword>
<dbReference type="InterPro" id="IPR039646">
    <property type="entry name" value="ZNHIT2"/>
</dbReference>